<evidence type="ECO:0000313" key="1">
    <source>
        <dbReference type="EMBL" id="KAI3787804.1"/>
    </source>
</evidence>
<reference evidence="2" key="1">
    <citation type="journal article" date="2022" name="Mol. Ecol. Resour.">
        <title>The genomes of chicory, endive, great burdock and yacon provide insights into Asteraceae palaeo-polyploidization history and plant inulin production.</title>
        <authorList>
            <person name="Fan W."/>
            <person name="Wang S."/>
            <person name="Wang H."/>
            <person name="Wang A."/>
            <person name="Jiang F."/>
            <person name="Liu H."/>
            <person name="Zhao H."/>
            <person name="Xu D."/>
            <person name="Zhang Y."/>
        </authorList>
    </citation>
    <scope>NUCLEOTIDE SEQUENCE [LARGE SCALE GENOMIC DNA]</scope>
    <source>
        <strain evidence="2">cv. Punajuju</strain>
    </source>
</reference>
<organism evidence="1 2">
    <name type="scientific">Cichorium intybus</name>
    <name type="common">Chicory</name>
    <dbReference type="NCBI Taxonomy" id="13427"/>
    <lineage>
        <taxon>Eukaryota</taxon>
        <taxon>Viridiplantae</taxon>
        <taxon>Streptophyta</taxon>
        <taxon>Embryophyta</taxon>
        <taxon>Tracheophyta</taxon>
        <taxon>Spermatophyta</taxon>
        <taxon>Magnoliopsida</taxon>
        <taxon>eudicotyledons</taxon>
        <taxon>Gunneridae</taxon>
        <taxon>Pentapetalae</taxon>
        <taxon>asterids</taxon>
        <taxon>campanulids</taxon>
        <taxon>Asterales</taxon>
        <taxon>Asteraceae</taxon>
        <taxon>Cichorioideae</taxon>
        <taxon>Cichorieae</taxon>
        <taxon>Cichoriinae</taxon>
        <taxon>Cichorium</taxon>
    </lineage>
</organism>
<proteinExistence type="predicted"/>
<accession>A0ACB9GWH7</accession>
<keyword evidence="2" id="KW-1185">Reference proteome</keyword>
<dbReference type="Proteomes" id="UP001055811">
    <property type="component" value="Linkage Group LG01"/>
</dbReference>
<evidence type="ECO:0000313" key="2">
    <source>
        <dbReference type="Proteomes" id="UP001055811"/>
    </source>
</evidence>
<name>A0ACB9GWH7_CICIN</name>
<gene>
    <name evidence="1" type="ORF">L2E82_00246</name>
</gene>
<dbReference type="EMBL" id="CM042009">
    <property type="protein sequence ID" value="KAI3787804.1"/>
    <property type="molecule type" value="Genomic_DNA"/>
</dbReference>
<sequence length="144" mass="16092">MARNQSIRTPSRGSCDRICKATFGQFRRSDPSFSSKSRRSFTQPMALQQPFLGKEIPIEYVPSPEVKSTKNVRLSGKHVEKDSSSTGGKVLADQKTFGEAKCFAFRGLERMSNAHEETLPRVLTNTISLTYSNNDGGGLFLWRL</sequence>
<protein>
    <submittedName>
        <fullName evidence="1">Uncharacterized protein</fullName>
    </submittedName>
</protein>
<comment type="caution">
    <text evidence="1">The sequence shown here is derived from an EMBL/GenBank/DDBJ whole genome shotgun (WGS) entry which is preliminary data.</text>
</comment>
<reference evidence="1 2" key="2">
    <citation type="journal article" date="2022" name="Mol. Ecol. Resour.">
        <title>The genomes of chicory, endive, great burdock and yacon provide insights into Asteraceae paleo-polyploidization history and plant inulin production.</title>
        <authorList>
            <person name="Fan W."/>
            <person name="Wang S."/>
            <person name="Wang H."/>
            <person name="Wang A."/>
            <person name="Jiang F."/>
            <person name="Liu H."/>
            <person name="Zhao H."/>
            <person name="Xu D."/>
            <person name="Zhang Y."/>
        </authorList>
    </citation>
    <scope>NUCLEOTIDE SEQUENCE [LARGE SCALE GENOMIC DNA]</scope>
    <source>
        <strain evidence="2">cv. Punajuju</strain>
        <tissue evidence="1">Leaves</tissue>
    </source>
</reference>